<dbReference type="Proteomes" id="UP000299102">
    <property type="component" value="Unassembled WGS sequence"/>
</dbReference>
<name>A0A4C1ZJF1_EUMVA</name>
<sequence>MVLVGPVSVLRNDASFETRSEPMESLMFRHPLRLVPEGGKYGEPRSRSCFLSASRFYMQSVSVSDRDPWSYYTPLVAQSKENRLGTEVKLPVADFVTALLVTTFNDLHLALGRPGGFKSLSTQNRKILRIIRQYSRLPLTNHTTSNVCNLQFRNTQVSTQAEVIQCVTGYLAHHIRRKATIKSTPDPQYKAPALLAWLTSPAALLNLTYFGLHSSLQCLPSS</sequence>
<dbReference type="EMBL" id="BGZK01001849">
    <property type="protein sequence ID" value="GBP87283.1"/>
    <property type="molecule type" value="Genomic_DNA"/>
</dbReference>
<protein>
    <submittedName>
        <fullName evidence="1">Uncharacterized protein</fullName>
    </submittedName>
</protein>
<organism evidence="1 2">
    <name type="scientific">Eumeta variegata</name>
    <name type="common">Bagworm moth</name>
    <name type="synonym">Eumeta japonica</name>
    <dbReference type="NCBI Taxonomy" id="151549"/>
    <lineage>
        <taxon>Eukaryota</taxon>
        <taxon>Metazoa</taxon>
        <taxon>Ecdysozoa</taxon>
        <taxon>Arthropoda</taxon>
        <taxon>Hexapoda</taxon>
        <taxon>Insecta</taxon>
        <taxon>Pterygota</taxon>
        <taxon>Neoptera</taxon>
        <taxon>Endopterygota</taxon>
        <taxon>Lepidoptera</taxon>
        <taxon>Glossata</taxon>
        <taxon>Ditrysia</taxon>
        <taxon>Tineoidea</taxon>
        <taxon>Psychidae</taxon>
        <taxon>Oiketicinae</taxon>
        <taxon>Eumeta</taxon>
    </lineage>
</organism>
<proteinExistence type="predicted"/>
<reference evidence="1 2" key="1">
    <citation type="journal article" date="2019" name="Commun. Biol.">
        <title>The bagworm genome reveals a unique fibroin gene that provides high tensile strength.</title>
        <authorList>
            <person name="Kono N."/>
            <person name="Nakamura H."/>
            <person name="Ohtoshi R."/>
            <person name="Tomita M."/>
            <person name="Numata K."/>
            <person name="Arakawa K."/>
        </authorList>
    </citation>
    <scope>NUCLEOTIDE SEQUENCE [LARGE SCALE GENOMIC DNA]</scope>
</reference>
<gene>
    <name evidence="1" type="ORF">EVAR_64192_1</name>
</gene>
<dbReference type="AlphaFoldDB" id="A0A4C1ZJF1"/>
<evidence type="ECO:0000313" key="2">
    <source>
        <dbReference type="Proteomes" id="UP000299102"/>
    </source>
</evidence>
<evidence type="ECO:0000313" key="1">
    <source>
        <dbReference type="EMBL" id="GBP87283.1"/>
    </source>
</evidence>
<accession>A0A4C1ZJF1</accession>
<keyword evidence="2" id="KW-1185">Reference proteome</keyword>
<comment type="caution">
    <text evidence="1">The sequence shown here is derived from an EMBL/GenBank/DDBJ whole genome shotgun (WGS) entry which is preliminary data.</text>
</comment>